<gene>
    <name evidence="2" type="ORF">L6773_15450</name>
</gene>
<dbReference type="Proteomes" id="UP001165366">
    <property type="component" value="Unassembled WGS sequence"/>
</dbReference>
<feature type="domain" description="DUF4440" evidence="1">
    <location>
        <begin position="297"/>
        <end position="361"/>
    </location>
</feature>
<evidence type="ECO:0000313" key="3">
    <source>
        <dbReference type="Proteomes" id="UP001165366"/>
    </source>
</evidence>
<dbReference type="SUPFAM" id="SSF81901">
    <property type="entry name" value="HCP-like"/>
    <property type="match status" value="1"/>
</dbReference>
<dbReference type="Gene3D" id="1.25.40.10">
    <property type="entry name" value="Tetratricopeptide repeat domain"/>
    <property type="match status" value="1"/>
</dbReference>
<dbReference type="Gene3D" id="3.10.450.50">
    <property type="match status" value="1"/>
</dbReference>
<dbReference type="Pfam" id="PF14534">
    <property type="entry name" value="DUF4440"/>
    <property type="match status" value="1"/>
</dbReference>
<evidence type="ECO:0000259" key="1">
    <source>
        <dbReference type="Pfam" id="PF14534"/>
    </source>
</evidence>
<reference evidence="2" key="1">
    <citation type="submission" date="2022-01" db="EMBL/GenBank/DDBJ databases">
        <authorList>
            <person name="Wang Y."/>
        </authorList>
    </citation>
    <scope>NUCLEOTIDE SEQUENCE</scope>
    <source>
        <strain evidence="2">WB101</strain>
    </source>
</reference>
<sequence length="379" mass="42240">MKNIILTISICFLSANIAYGQWLPGKSCNSTASDITDQAIAHMVNLETPFAVGMANAALMVDPDCGSAKLLKINAAMAGNFGDRAEQLENLDTSNLSETEMVWYTIMVNAQDDWQGVRMSAASDHPEIPLFQFWGAMASEDQMAALEEYAEEFSDYASSAYNMISYSYSFNDDIEFDLDMAIETIEKTIAMHDGPNAYDSRAEHYAEAGDFEKALESQLQAMNYAAGPSAYQRNAGIYWRSSNQEAWSDSIKAYTEERIGYTMTNDTEGSLKFMPETMSMIGCTSNMNPCMAIDEPMENTSFTWNEWEVDEIDVHFNESMDTAITTYTSTGNYTMNDSGDEVDYHTRASEVWQLEDGGWKLVHSNFAPMPDGDGMPSMN</sequence>
<accession>A0ABS9KGN3</accession>
<dbReference type="RefSeq" id="WP_237855329.1">
    <property type="nucleotide sequence ID" value="NZ_JAKLWS010000024.1"/>
</dbReference>
<dbReference type="InterPro" id="IPR027843">
    <property type="entry name" value="DUF4440"/>
</dbReference>
<dbReference type="InterPro" id="IPR032710">
    <property type="entry name" value="NTF2-like_dom_sf"/>
</dbReference>
<comment type="caution">
    <text evidence="2">The sequence shown here is derived from an EMBL/GenBank/DDBJ whole genome shotgun (WGS) entry which is preliminary data.</text>
</comment>
<organism evidence="2 3">
    <name type="scientific">Rhodohalobacter sulfatireducens</name>
    <dbReference type="NCBI Taxonomy" id="2911366"/>
    <lineage>
        <taxon>Bacteria</taxon>
        <taxon>Pseudomonadati</taxon>
        <taxon>Balneolota</taxon>
        <taxon>Balneolia</taxon>
        <taxon>Balneolales</taxon>
        <taxon>Balneolaceae</taxon>
        <taxon>Rhodohalobacter</taxon>
    </lineage>
</organism>
<reference evidence="2" key="2">
    <citation type="submission" date="2024-05" db="EMBL/GenBank/DDBJ databases">
        <title>Rhodohalobacter halophilus gen. nov., sp. nov., a moderately halophilic member of the family Balneolaceae.</title>
        <authorList>
            <person name="Xia J."/>
        </authorList>
    </citation>
    <scope>NUCLEOTIDE SEQUENCE</scope>
    <source>
        <strain evidence="2">WB101</strain>
    </source>
</reference>
<dbReference type="EMBL" id="JAKLWS010000024">
    <property type="protein sequence ID" value="MCG2589972.1"/>
    <property type="molecule type" value="Genomic_DNA"/>
</dbReference>
<dbReference type="InterPro" id="IPR011990">
    <property type="entry name" value="TPR-like_helical_dom_sf"/>
</dbReference>
<keyword evidence="3" id="KW-1185">Reference proteome</keyword>
<name>A0ABS9KGN3_9BACT</name>
<dbReference type="SUPFAM" id="SSF54427">
    <property type="entry name" value="NTF2-like"/>
    <property type="match status" value="1"/>
</dbReference>
<evidence type="ECO:0000313" key="2">
    <source>
        <dbReference type="EMBL" id="MCG2589972.1"/>
    </source>
</evidence>
<protein>
    <submittedName>
        <fullName evidence="2">Nuclear transport factor 2 family protein</fullName>
    </submittedName>
</protein>
<proteinExistence type="predicted"/>